<reference evidence="1" key="1">
    <citation type="submission" date="2018-05" db="EMBL/GenBank/DDBJ databases">
        <authorList>
            <person name="Lanie J.A."/>
            <person name="Ng W.-L."/>
            <person name="Kazmierczak K.M."/>
            <person name="Andrzejewski T.M."/>
            <person name="Davidsen T.M."/>
            <person name="Wayne K.J."/>
            <person name="Tettelin H."/>
            <person name="Glass J.I."/>
            <person name="Rusch D."/>
            <person name="Podicherti R."/>
            <person name="Tsui H.-C.T."/>
            <person name="Winkler M.E."/>
        </authorList>
    </citation>
    <scope>NUCLEOTIDE SEQUENCE</scope>
</reference>
<accession>A0A381S3C2</accession>
<dbReference type="SUPFAM" id="SSF54427">
    <property type="entry name" value="NTF2-like"/>
    <property type="match status" value="1"/>
</dbReference>
<sequence>MKKLIQIITVIAIASSLSMAGDAEDVKQRIIDSFKHLNKMKKTLNDYSKNGALEFWSSGGLLNTIDPSGRPETYDAVNITPKHIEVVVLAPGKAAVAMYYSEGYLKPKGAEAVGHYLTRVSQSFVKEGKEWKTRTSHWSPVMGGSGTSQTGKE</sequence>
<dbReference type="EMBL" id="UINC01002619">
    <property type="protein sequence ID" value="SUZ98596.1"/>
    <property type="molecule type" value="Genomic_DNA"/>
</dbReference>
<dbReference type="InterPro" id="IPR032710">
    <property type="entry name" value="NTF2-like_dom_sf"/>
</dbReference>
<dbReference type="AlphaFoldDB" id="A0A381S3C2"/>
<evidence type="ECO:0000313" key="1">
    <source>
        <dbReference type="EMBL" id="SUZ98596.1"/>
    </source>
</evidence>
<proteinExistence type="predicted"/>
<organism evidence="1">
    <name type="scientific">marine metagenome</name>
    <dbReference type="NCBI Taxonomy" id="408172"/>
    <lineage>
        <taxon>unclassified sequences</taxon>
        <taxon>metagenomes</taxon>
        <taxon>ecological metagenomes</taxon>
    </lineage>
</organism>
<evidence type="ECO:0008006" key="2">
    <source>
        <dbReference type="Google" id="ProtNLM"/>
    </source>
</evidence>
<protein>
    <recommendedName>
        <fullName evidence="2">DUF4440 domain-containing protein</fullName>
    </recommendedName>
</protein>
<gene>
    <name evidence="1" type="ORF">METZ01_LOCUS51450</name>
</gene>
<name>A0A381S3C2_9ZZZZ</name>